<feature type="signal peptide" evidence="18">
    <location>
        <begin position="1"/>
        <end position="30"/>
    </location>
</feature>
<feature type="domain" description="Fibronectin type-III" evidence="22">
    <location>
        <begin position="283"/>
        <end position="374"/>
    </location>
</feature>
<dbReference type="Proteomes" id="UP000807504">
    <property type="component" value="Unassembled WGS sequence"/>
</dbReference>
<keyword evidence="8" id="KW-0904">Protein phosphatase</keyword>
<dbReference type="EC" id="3.1.3.48" evidence="3"/>
<dbReference type="InterPro" id="IPR036116">
    <property type="entry name" value="FN3_sf"/>
</dbReference>
<keyword evidence="4 17" id="KW-0812">Transmembrane</keyword>
<dbReference type="InterPro" id="IPR050713">
    <property type="entry name" value="RTP_Phos/Ushers"/>
</dbReference>
<reference evidence="23" key="1">
    <citation type="journal article" date="2020" name="bioRxiv">
        <title>Chromosome-level reference genome of the European wasp spider Argiope bruennichi: a resource for studies on range expansion and evolutionary adaptation.</title>
        <authorList>
            <person name="Sheffer M.M."/>
            <person name="Hoppe A."/>
            <person name="Krehenwinkel H."/>
            <person name="Uhl G."/>
            <person name="Kuss A.W."/>
            <person name="Jensen L."/>
            <person name="Jensen C."/>
            <person name="Gillespie R.G."/>
            <person name="Hoff K.J."/>
            <person name="Prost S."/>
        </authorList>
    </citation>
    <scope>NUCLEOTIDE SEQUENCE</scope>
</reference>
<keyword evidence="12" id="KW-0675">Receptor</keyword>
<gene>
    <name evidence="23" type="ORF">HNY73_003278</name>
</gene>
<feature type="domain" description="Fibronectin type-III" evidence="22">
    <location>
        <begin position="682"/>
        <end position="782"/>
    </location>
</feature>
<sequence length="2073" mass="233056">MNPLVFKMSFYRLSVIFFLLVSECFHICISDDPPRIETAPRNQTVLNNGVASFVCAAVGNPKPQIEWRKNGKRVTTQRYTVQEMPNGSVLRIDPVKAGRDDATYECMAENGVGEPVRALATLTVLAEDQIPPGFPQFTMQPQIQGVEMGRNALLPCRAEGTPQPTIRWLKSYIPVDMSDPRYSLVQGFRRVPPYFSIPPEELYEVMPGSNLNITCVAVGSPMPYVKWKKGLMDITSEHDMPIGKNVLQLVDVRESANYTCVAASKLGSIEAVAQVVVQALPRPPTRVQISDVTASSVRIAWSYDIGSENIIYYVIQYKPRQTNQDYSEISGINTMFYTIRDLTPYTEYEFYVIAVNAIGRGSPSAPAVITTGETVDSVGSGKPGSAPRNVQATPLSTSTVVVQWDPPKEPNGQVTGYKVYYTLNPHSPTQTWMSQIVDNNQLTTISDLKTHAIYTMRVQAFTSRGPGPLSAPIQVKTQLGVPSQPTNLRATPASATTVQLSWTRPTHTGENIIGYELYWNDTFTQHEYHREIPDVESYTLGELYPDTLYFVWVAAKSKRGEGAATPPVHVRTEQYAPSSPPLEVTGVTLNSRSLRISWEPPPKNHWNGVLKFYKVLYLKADKPPVPASANTKIVDAKDTHVVLDKLNTWTEYRVWVLAGTEAGEGPLSEAIVLRTDEGVPGMPRDVEVRSLNSTTVNVRWKAPANRDRNGLIRGYQIHAQEMNREGDLVNEGMRYDVAEEEAEEYNVTGLQPATNYSIQVAAVTRKGDGARSRAVTVETQGGVPTRPEMTLQLTQEEPTPVVQVQWSRPAHIYGQLLSYRLRYGKVNGTDLEVMDINPLDHHTSVRNLDRGTKYEFRLSGRNALGWGQEFVTYLETPEGVPTAPPQNLTHNLQSPTTVVISWDPPVAQYRNGKILHYGVQFHKALESKAPERNTTASRLVFSALDENTEYVYRVRAYTAKGPGPWSSPATVHTPGDVPTAPTNVQAMATSETTVLVWWDQVPYFLDILGYKVLYTLTTVEDLEEWHEKEVPLTWSAELTGLDTHAMYAIRVAAATRQGLGRLSELITVRVTPTDVPTLLRAQEVTTHSMLLTWKAPSKLDPIKYKISYSAHKEFYDSHGLLQELPIPPQDEIVDAMTTELRVDNLMPFTSYQVNITAIPHDETFRPPAKITVTTAMAAPKPMVKPDSFGVHNNMEITVVLPQASEEYGPISHYFLVVVPEQFATKEPDDFTIEELTATKPDQTGPFIAAKFLRRTMPENFSLGDGKMYMGFVNRHLLHGVRYKVFVRAVVDTPHKSLYTSSPFSDSLSLDMAAAPGHPVLVGSGGIWDKTDRPDISEIDGSSEEAGVIWIVAPVLLLLIIITFIVVLVLLRRCIGAVTADISKCHGFNINSKIIEKSGGRQLATKPDGLKHHDETPDEVADADREMVAPPYWTLSKRLKAQRYNVIFKEYESIEPGQQFTWENSNLEINKPKNRYANVIAYDHSRVVLQPLDGIPGSDYINANYCDGVDGRDTCGPETTMKLLMNVADREMVAHPTDPVEIRRINYQTPAMINHPPIPVSELANHIERLKANDNVLFSQEYEGGIPGFDYINANYCDGYRKPKAYIATQGPLPETFCDFWRMVWEQRSATIVMMTKLEERTRIKCDQYWPSRGTETYGVMYVKYTEVSELASYCIRTFHLQRVGFPETREVRQFQFTAWPDHGVPEHPTAFLMFLRRVQAMNPMDAGPIVVHCSAGVGRTGCFIVIDSMLERLKHETTVDIYGHVTCLRAQRNYMVQTEDQYVFAHDSVLEAVVAGVTEVPARSLYTHINQLMQVIPGENTTGMELEFKKLSMLNNSKSVKFVSANLPVNKFKNRLMNILPYESTRVCLQPIRGVDGSDYINANYIDGYRYKNAYIATQGPLAETTEDFWRMLWEHNSNIVVMLTKLKELGREKCHQYWPNERSQREFKVTDARDGQSRTIRQFHFTDWPEQGVPKSGEGFIDFIGQVHKTKEQFGQEGPITVHCSAGVGRTGVFITLSIVLERMQYEGVVDIFQSIRILRTQRPGMVQTEDQYQFCYRAALEYLGSFDNYAN</sequence>
<evidence type="ECO:0000256" key="11">
    <source>
        <dbReference type="ARBA" id="ARBA00023157"/>
    </source>
</evidence>
<dbReference type="InterPro" id="IPR029021">
    <property type="entry name" value="Prot-tyrosine_phosphatase-like"/>
</dbReference>
<feature type="domain" description="Ig-like" evidence="21">
    <location>
        <begin position="34"/>
        <end position="123"/>
    </location>
</feature>
<feature type="domain" description="Tyrosine-protein phosphatase" evidence="19">
    <location>
        <begin position="1446"/>
        <end position="1792"/>
    </location>
</feature>
<evidence type="ECO:0000256" key="16">
    <source>
        <dbReference type="SAM" id="MobiDB-lite"/>
    </source>
</evidence>
<feature type="domain" description="Fibronectin type-III" evidence="22">
    <location>
        <begin position="884"/>
        <end position="976"/>
    </location>
</feature>
<feature type="domain" description="Ig-like" evidence="21">
    <location>
        <begin position="193"/>
        <end position="278"/>
    </location>
</feature>
<dbReference type="SMART" id="SM00060">
    <property type="entry name" value="FN3"/>
    <property type="match status" value="9"/>
</dbReference>
<dbReference type="Gene3D" id="2.60.40.10">
    <property type="entry name" value="Immunoglobulins"/>
    <property type="match status" value="12"/>
</dbReference>
<keyword evidence="13" id="KW-0325">Glycoprotein</keyword>
<evidence type="ECO:0000256" key="3">
    <source>
        <dbReference type="ARBA" id="ARBA00013064"/>
    </source>
</evidence>
<dbReference type="Pfam" id="PF00102">
    <property type="entry name" value="Y_phosphatase"/>
    <property type="match status" value="3"/>
</dbReference>
<evidence type="ECO:0000256" key="17">
    <source>
        <dbReference type="SAM" id="Phobius"/>
    </source>
</evidence>
<dbReference type="InterPro" id="IPR016130">
    <property type="entry name" value="Tyr_Pase_AS"/>
</dbReference>
<dbReference type="FunFam" id="2.60.40.10:FF:000023">
    <property type="entry name" value="receptor-type tyrosine-protein phosphatase delta isoform X2"/>
    <property type="match status" value="1"/>
</dbReference>
<accession>A0A8T0FZ00</accession>
<dbReference type="FunFam" id="3.90.190.10:FF:000249">
    <property type="entry name" value="Predicted protein"/>
    <property type="match status" value="1"/>
</dbReference>
<comment type="catalytic activity">
    <reaction evidence="15">
        <text>O-phospho-L-tyrosyl-[protein] + H2O = L-tyrosyl-[protein] + phosphate</text>
        <dbReference type="Rhea" id="RHEA:10684"/>
        <dbReference type="Rhea" id="RHEA-COMP:10136"/>
        <dbReference type="Rhea" id="RHEA-COMP:20101"/>
        <dbReference type="ChEBI" id="CHEBI:15377"/>
        <dbReference type="ChEBI" id="CHEBI:43474"/>
        <dbReference type="ChEBI" id="CHEBI:46858"/>
        <dbReference type="ChEBI" id="CHEBI:61978"/>
        <dbReference type="EC" id="3.1.3.48"/>
    </reaction>
</comment>
<evidence type="ECO:0000256" key="13">
    <source>
        <dbReference type="ARBA" id="ARBA00023180"/>
    </source>
</evidence>
<evidence type="ECO:0000259" key="21">
    <source>
        <dbReference type="PROSITE" id="PS50835"/>
    </source>
</evidence>
<dbReference type="SMART" id="SM00408">
    <property type="entry name" value="IGc2"/>
    <property type="match status" value="2"/>
</dbReference>
<dbReference type="PROSITE" id="PS50056">
    <property type="entry name" value="TYR_PHOSPHATASE_2"/>
    <property type="match status" value="2"/>
</dbReference>
<dbReference type="FunFam" id="2.60.40.10:FF:000036">
    <property type="entry name" value="receptor-type tyrosine-protein phosphatase delta isoform X1"/>
    <property type="match status" value="1"/>
</dbReference>
<evidence type="ECO:0000256" key="4">
    <source>
        <dbReference type="ARBA" id="ARBA00022692"/>
    </source>
</evidence>
<evidence type="ECO:0000256" key="18">
    <source>
        <dbReference type="SAM" id="SignalP"/>
    </source>
</evidence>
<dbReference type="SMART" id="SM00409">
    <property type="entry name" value="IG"/>
    <property type="match status" value="2"/>
</dbReference>
<dbReference type="InterPro" id="IPR000242">
    <property type="entry name" value="PTP_cat"/>
</dbReference>
<dbReference type="CDD" id="cd14553">
    <property type="entry name" value="R-PTPc-LAR-1"/>
    <property type="match status" value="1"/>
</dbReference>
<dbReference type="PROSITE" id="PS00383">
    <property type="entry name" value="TYR_PHOSPHATASE_1"/>
    <property type="match status" value="2"/>
</dbReference>
<dbReference type="InterPro" id="IPR003598">
    <property type="entry name" value="Ig_sub2"/>
</dbReference>
<dbReference type="InterPro" id="IPR013783">
    <property type="entry name" value="Ig-like_fold"/>
</dbReference>
<dbReference type="PANTHER" id="PTHR46957">
    <property type="entry name" value="CYTOKINE RECEPTOR"/>
    <property type="match status" value="1"/>
</dbReference>
<evidence type="ECO:0000256" key="6">
    <source>
        <dbReference type="ARBA" id="ARBA00022737"/>
    </source>
</evidence>
<dbReference type="PROSITE" id="PS50055">
    <property type="entry name" value="TYR_PHOSPHATASE_PTP"/>
    <property type="match status" value="2"/>
</dbReference>
<dbReference type="SMART" id="SM00194">
    <property type="entry name" value="PTPc"/>
    <property type="match status" value="2"/>
</dbReference>
<dbReference type="PROSITE" id="PS50835">
    <property type="entry name" value="IG_LIKE"/>
    <property type="match status" value="3"/>
</dbReference>
<evidence type="ECO:0000256" key="10">
    <source>
        <dbReference type="ARBA" id="ARBA00023136"/>
    </source>
</evidence>
<dbReference type="GO" id="GO:0048666">
    <property type="term" value="P:neuron development"/>
    <property type="evidence" value="ECO:0007669"/>
    <property type="project" value="UniProtKB-ARBA"/>
</dbReference>
<feature type="domain" description="Fibronectin type-III" evidence="22">
    <location>
        <begin position="386"/>
        <end position="480"/>
    </location>
</feature>
<evidence type="ECO:0000256" key="2">
    <source>
        <dbReference type="ARBA" id="ARBA00010504"/>
    </source>
</evidence>
<dbReference type="SUPFAM" id="SSF52799">
    <property type="entry name" value="(Phosphotyrosine protein) phosphatases II"/>
    <property type="match status" value="3"/>
</dbReference>
<dbReference type="SUPFAM" id="SSF48726">
    <property type="entry name" value="Immunoglobulin"/>
    <property type="match status" value="3"/>
</dbReference>
<keyword evidence="7" id="KW-0378">Hydrolase</keyword>
<dbReference type="InterPro" id="IPR036179">
    <property type="entry name" value="Ig-like_dom_sf"/>
</dbReference>
<dbReference type="InterPro" id="IPR000387">
    <property type="entry name" value="Tyr_Pase_dom"/>
</dbReference>
<keyword evidence="11" id="KW-1015">Disulfide bond</keyword>
<dbReference type="PRINTS" id="PR00014">
    <property type="entry name" value="FNTYPEIII"/>
</dbReference>
<dbReference type="InterPro" id="IPR007110">
    <property type="entry name" value="Ig-like_dom"/>
</dbReference>
<comment type="subcellular location">
    <subcellularLocation>
        <location evidence="1">Membrane</location>
        <topology evidence="1">Single-pass type I membrane protein</topology>
    </subcellularLocation>
</comment>
<dbReference type="GO" id="GO:0004725">
    <property type="term" value="F:protein tyrosine phosphatase activity"/>
    <property type="evidence" value="ECO:0007669"/>
    <property type="project" value="UniProtKB-EC"/>
</dbReference>
<dbReference type="Pfam" id="PF00041">
    <property type="entry name" value="fn3"/>
    <property type="match status" value="9"/>
</dbReference>
<dbReference type="Pfam" id="PF07679">
    <property type="entry name" value="I-set"/>
    <property type="match status" value="1"/>
</dbReference>
<evidence type="ECO:0000259" key="22">
    <source>
        <dbReference type="PROSITE" id="PS50853"/>
    </source>
</evidence>
<feature type="domain" description="Tyrosine specific protein phosphatases" evidence="20">
    <location>
        <begin position="1982"/>
        <end position="2055"/>
    </location>
</feature>
<reference evidence="23" key="2">
    <citation type="submission" date="2020-06" db="EMBL/GenBank/DDBJ databases">
        <authorList>
            <person name="Sheffer M."/>
        </authorList>
    </citation>
    <scope>NUCLEOTIDE SEQUENCE</scope>
</reference>
<evidence type="ECO:0000256" key="1">
    <source>
        <dbReference type="ARBA" id="ARBA00004479"/>
    </source>
</evidence>
<dbReference type="GO" id="GO:0016020">
    <property type="term" value="C:membrane"/>
    <property type="evidence" value="ECO:0007669"/>
    <property type="project" value="UniProtKB-SubCell"/>
</dbReference>
<dbReference type="GO" id="GO:0009653">
    <property type="term" value="P:anatomical structure morphogenesis"/>
    <property type="evidence" value="ECO:0007669"/>
    <property type="project" value="UniProtKB-ARBA"/>
</dbReference>
<dbReference type="PRINTS" id="PR00700">
    <property type="entry name" value="PRTYPHPHTASE"/>
</dbReference>
<keyword evidence="10 17" id="KW-0472">Membrane</keyword>
<proteinExistence type="inferred from homology"/>
<feature type="chain" id="PRO_5035739472" description="protein-tyrosine-phosphatase" evidence="18">
    <location>
        <begin position="31"/>
        <end position="2073"/>
    </location>
</feature>
<dbReference type="FunFam" id="2.60.40.10:FF:000028">
    <property type="entry name" value="Neuronal cell adhesion molecule"/>
    <property type="match status" value="3"/>
</dbReference>
<dbReference type="Gene3D" id="3.90.190.10">
    <property type="entry name" value="Protein tyrosine phosphatase superfamily"/>
    <property type="match status" value="3"/>
</dbReference>
<evidence type="ECO:0000256" key="12">
    <source>
        <dbReference type="ARBA" id="ARBA00023170"/>
    </source>
</evidence>
<dbReference type="EMBL" id="JABXBU010000002">
    <property type="protein sequence ID" value="KAF8795428.1"/>
    <property type="molecule type" value="Genomic_DNA"/>
</dbReference>
<dbReference type="FunFam" id="2.60.40.10:FF:000082">
    <property type="entry name" value="receptor-type tyrosine-protein phosphatase delta isoform X2"/>
    <property type="match status" value="1"/>
</dbReference>
<dbReference type="FunFam" id="3.90.190.10:FF:000002">
    <property type="entry name" value="receptor-type tyrosine-protein phosphatase delta isoform X2"/>
    <property type="match status" value="1"/>
</dbReference>
<evidence type="ECO:0000313" key="24">
    <source>
        <dbReference type="Proteomes" id="UP000807504"/>
    </source>
</evidence>
<dbReference type="PROSITE" id="PS50853">
    <property type="entry name" value="FN3"/>
    <property type="match status" value="9"/>
</dbReference>
<feature type="domain" description="Tyrosine specific protein phosphatases" evidence="20">
    <location>
        <begin position="1712"/>
        <end position="1783"/>
    </location>
</feature>
<dbReference type="InterPro" id="IPR003961">
    <property type="entry name" value="FN3_dom"/>
</dbReference>
<feature type="domain" description="Tyrosine-protein phosphatase" evidence="19">
    <location>
        <begin position="1824"/>
        <end position="2064"/>
    </location>
</feature>
<feature type="domain" description="Fibronectin type-III" evidence="22">
    <location>
        <begin position="787"/>
        <end position="879"/>
    </location>
</feature>
<keyword evidence="5 18" id="KW-0732">Signal</keyword>
<dbReference type="PANTHER" id="PTHR46957:SF6">
    <property type="entry name" value="PROTEIN-TYROSINE-PHOSPHATASE"/>
    <property type="match status" value="1"/>
</dbReference>
<feature type="region of interest" description="Disordered" evidence="16">
    <location>
        <begin position="1399"/>
        <end position="1420"/>
    </location>
</feature>
<evidence type="ECO:0000256" key="9">
    <source>
        <dbReference type="ARBA" id="ARBA00022989"/>
    </source>
</evidence>
<keyword evidence="6" id="KW-0677">Repeat</keyword>
<evidence type="ECO:0000256" key="7">
    <source>
        <dbReference type="ARBA" id="ARBA00022801"/>
    </source>
</evidence>
<organism evidence="23 24">
    <name type="scientific">Argiope bruennichi</name>
    <name type="common">Wasp spider</name>
    <name type="synonym">Aranea bruennichi</name>
    <dbReference type="NCBI Taxonomy" id="94029"/>
    <lineage>
        <taxon>Eukaryota</taxon>
        <taxon>Metazoa</taxon>
        <taxon>Ecdysozoa</taxon>
        <taxon>Arthropoda</taxon>
        <taxon>Chelicerata</taxon>
        <taxon>Arachnida</taxon>
        <taxon>Araneae</taxon>
        <taxon>Araneomorphae</taxon>
        <taxon>Entelegynae</taxon>
        <taxon>Araneoidea</taxon>
        <taxon>Araneidae</taxon>
        <taxon>Argiope</taxon>
    </lineage>
</organism>
<feature type="domain" description="Fibronectin type-III" evidence="22">
    <location>
        <begin position="1075"/>
        <end position="1177"/>
    </location>
</feature>
<feature type="domain" description="Fibronectin type-III" evidence="22">
    <location>
        <begin position="484"/>
        <end position="575"/>
    </location>
</feature>
<dbReference type="InterPro" id="IPR003599">
    <property type="entry name" value="Ig_sub"/>
</dbReference>
<evidence type="ECO:0000256" key="8">
    <source>
        <dbReference type="ARBA" id="ARBA00022912"/>
    </source>
</evidence>
<feature type="domain" description="Fibronectin type-III" evidence="22">
    <location>
        <begin position="980"/>
        <end position="1074"/>
    </location>
</feature>
<evidence type="ECO:0000256" key="15">
    <source>
        <dbReference type="ARBA" id="ARBA00051722"/>
    </source>
</evidence>
<keyword evidence="14" id="KW-0393">Immunoglobulin domain</keyword>
<dbReference type="FunFam" id="2.60.40.10:FF:000027">
    <property type="entry name" value="receptor-type tyrosine-protein phosphatase delta isoform X1"/>
    <property type="match status" value="1"/>
</dbReference>
<dbReference type="InterPro" id="IPR003595">
    <property type="entry name" value="Tyr_Pase_cat"/>
</dbReference>
<feature type="domain" description="Fibronectin type-III" evidence="22">
    <location>
        <begin position="580"/>
        <end position="678"/>
    </location>
</feature>
<dbReference type="InterPro" id="IPR013098">
    <property type="entry name" value="Ig_I-set"/>
</dbReference>
<dbReference type="Pfam" id="PF13927">
    <property type="entry name" value="Ig_3"/>
    <property type="match status" value="1"/>
</dbReference>
<dbReference type="SMART" id="SM00404">
    <property type="entry name" value="PTPc_motif"/>
    <property type="match status" value="2"/>
</dbReference>
<evidence type="ECO:0000256" key="14">
    <source>
        <dbReference type="ARBA" id="ARBA00023319"/>
    </source>
</evidence>
<comment type="caution">
    <text evidence="23">The sequence shown here is derived from an EMBL/GenBank/DDBJ whole genome shotgun (WGS) entry which is preliminary data.</text>
</comment>
<feature type="transmembrane region" description="Helical" evidence="17">
    <location>
        <begin position="1346"/>
        <end position="1370"/>
    </location>
</feature>
<keyword evidence="24" id="KW-1185">Reference proteome</keyword>
<evidence type="ECO:0000259" key="19">
    <source>
        <dbReference type="PROSITE" id="PS50055"/>
    </source>
</evidence>
<evidence type="ECO:0000259" key="20">
    <source>
        <dbReference type="PROSITE" id="PS50056"/>
    </source>
</evidence>
<comment type="similarity">
    <text evidence="2">Belongs to the protein-tyrosine phosphatase family. Receptor class 2A subfamily.</text>
</comment>
<keyword evidence="9 17" id="KW-1133">Transmembrane helix</keyword>
<dbReference type="CDD" id="cd00063">
    <property type="entry name" value="FN3"/>
    <property type="match status" value="9"/>
</dbReference>
<feature type="domain" description="Ig-like" evidence="21">
    <location>
        <begin position="135"/>
        <end position="171"/>
    </location>
</feature>
<evidence type="ECO:0000256" key="5">
    <source>
        <dbReference type="ARBA" id="ARBA00022729"/>
    </source>
</evidence>
<name>A0A8T0FZ00_ARGBR</name>
<protein>
    <recommendedName>
        <fullName evidence="3">protein-tyrosine-phosphatase</fullName>
        <ecNumber evidence="3">3.1.3.48</ecNumber>
    </recommendedName>
</protein>
<evidence type="ECO:0000313" key="23">
    <source>
        <dbReference type="EMBL" id="KAF8795428.1"/>
    </source>
</evidence>
<dbReference type="FunFam" id="2.60.40.10:FF:001015">
    <property type="entry name" value="tyrosine-protein phosphatase Lar isoform X4"/>
    <property type="match status" value="1"/>
</dbReference>
<dbReference type="FunFam" id="2.60.40.10:FF:000010">
    <property type="entry name" value="receptor-type tyrosine-protein phosphatase delta isoform X1"/>
    <property type="match status" value="1"/>
</dbReference>
<dbReference type="SUPFAM" id="SSF49265">
    <property type="entry name" value="Fibronectin type III"/>
    <property type="match status" value="5"/>
</dbReference>